<organism evidence="1 2">
    <name type="scientific">Hydrogenophaga crocea</name>
    <dbReference type="NCBI Taxonomy" id="2716225"/>
    <lineage>
        <taxon>Bacteria</taxon>
        <taxon>Pseudomonadati</taxon>
        <taxon>Pseudomonadota</taxon>
        <taxon>Betaproteobacteria</taxon>
        <taxon>Burkholderiales</taxon>
        <taxon>Comamonadaceae</taxon>
        <taxon>Hydrogenophaga</taxon>
    </lineage>
</organism>
<dbReference type="CDD" id="cd09627">
    <property type="entry name" value="DOMON_murB_like"/>
    <property type="match status" value="1"/>
</dbReference>
<gene>
    <name evidence="1" type="ORF">G9Q37_07990</name>
</gene>
<reference evidence="1 2" key="1">
    <citation type="submission" date="2020-03" db="EMBL/GenBank/DDBJ databases">
        <title>Hydrogenophaga sp. nov. isolated from cyanobacterial mat.</title>
        <authorList>
            <person name="Thorat V."/>
            <person name="Kirdat K."/>
            <person name="Tiwarekar B."/>
            <person name="Costa E.D."/>
            <person name="Yadav A."/>
        </authorList>
    </citation>
    <scope>NUCLEOTIDE SEQUENCE [LARGE SCALE GENOMIC DNA]</scope>
    <source>
        <strain evidence="1 2">BA0156</strain>
    </source>
</reference>
<keyword evidence="2" id="KW-1185">Reference proteome</keyword>
<dbReference type="RefSeq" id="WP_166226686.1">
    <property type="nucleotide sequence ID" value="NZ_CP049989.1"/>
</dbReference>
<proteinExistence type="predicted"/>
<name>A0A6G8IG07_9BURK</name>
<evidence type="ECO:0000313" key="2">
    <source>
        <dbReference type="Proteomes" id="UP000503162"/>
    </source>
</evidence>
<dbReference type="AlphaFoldDB" id="A0A6G8IG07"/>
<evidence type="ECO:0000313" key="1">
    <source>
        <dbReference type="EMBL" id="QIM52083.1"/>
    </source>
</evidence>
<sequence>MTTPLTLLPHPLSPLIPLLLTVECRPEPRELVLHYRLRGDMRLLRWPAPPGGRADGLWQHTCFEAFVAAEGVSAYHEFNFAPSGQWAHYAFRAERERDSDPDAAPPPLIDRQDQADGMDLIAVIDRRALPHGPWQIGLSAVLEDTLGRLAHLALRHPGDKPDFHNRAGWTLHLPAG</sequence>
<dbReference type="KEGG" id="hcz:G9Q37_07990"/>
<protein>
    <submittedName>
        <fullName evidence="1">DOMON-like domain-containing protein</fullName>
    </submittedName>
</protein>
<dbReference type="EMBL" id="CP049989">
    <property type="protein sequence ID" value="QIM52083.1"/>
    <property type="molecule type" value="Genomic_DNA"/>
</dbReference>
<dbReference type="Proteomes" id="UP000503162">
    <property type="component" value="Chromosome"/>
</dbReference>
<accession>A0A6G8IG07</accession>